<name>B9LVP7_HALLT</name>
<evidence type="ECO:0000259" key="2">
    <source>
        <dbReference type="Pfam" id="PF12705"/>
    </source>
</evidence>
<dbReference type="AlphaFoldDB" id="B9LVP7"/>
<evidence type="ECO:0000313" key="3">
    <source>
        <dbReference type="EMBL" id="ACM58760.1"/>
    </source>
</evidence>
<dbReference type="InterPro" id="IPR011604">
    <property type="entry name" value="PDDEXK-like_dom_sf"/>
</dbReference>
<sequence length="862" mass="98600">MSFPKAKTPERLYNEVESYDLIITPDGPLASALNRQLDQPHLGPFAIPPRRLAAGRREKSEDRLAFLDIIEHDDISWKQIAYAIGNILQCWEHQGSHNAILEYDAYVDDATERAVKRIADIDTASMELTIGNIDPNQDVVIVGFDMLTQLERSFLPDEYDTVDLFTDDPFELPEFRILDSTTAIVDAVINSVSVKNAENVAIVLDQNSEYSPLVESALEAAGIPFFGGPGFSDLAEHRAFLQLLRTAFRGTETLIEEIRPLLATLNIDLDIAHEEKRLYQTEAPELVWLTDFCRKAETYTFGEALTAFKKRANCELETFRDELDTLSIANEPVTEHGVDQLSFYLQSYEVPVNRENEGVLLADAKSAAFVGRDVVFFLGLDEDWTHSPPRRPWVDQQAQYTRNIQGFQLLLQSGSKQHYLVQNSTGGSPVTPCLYFEELLEQEYDRFSDLPSTTHSQRSDLETPTAFEKTSASVSTESVETISQSSLSTYVNSPRDYYFSRLVESPDKDYFTEGNLFHDFAEFYVNHPEFVDSTVIEETVEFMLEEARPLMRSVDEETRRTEYRIGLKTIIFHLGANPPTDDSFLTPSTGRGTNIIADYFDRTVDSPVTERRFDAEDLGINGVIDLVQSRIQLTDFKSGSKKSARDVVKHSSVDDPTDEPNFQALLYLTYWRSKFPDERLKFTFFHFLETVDDAIVGEVDIEDTLTTVTYYPTSPEEYVNREEFFEYLLEDGANKCQKILSKIDYEAYDDLFEVEKPPKTTDSNELIESAFGQQMIDQLEDIIGEYKYVTTGSKQAMREMTRVWERNYFESDLDAFETFIQDRLTELDRRLAGDERFPVEGLAGEPNYRYVDNRDLLLEGER</sequence>
<dbReference type="EMBL" id="CP001366">
    <property type="protein sequence ID" value="ACM58760.1"/>
    <property type="molecule type" value="Genomic_DNA"/>
</dbReference>
<keyword evidence="4" id="KW-1185">Reference proteome</keyword>
<accession>B9LVP7</accession>
<dbReference type="Gene3D" id="3.90.320.10">
    <property type="match status" value="1"/>
</dbReference>
<evidence type="ECO:0000313" key="4">
    <source>
        <dbReference type="Proteomes" id="UP000000740"/>
    </source>
</evidence>
<dbReference type="KEGG" id="hla:Hlac_3229"/>
<proteinExistence type="predicted"/>
<dbReference type="Pfam" id="PF12705">
    <property type="entry name" value="PDDEXK_1"/>
    <property type="match status" value="1"/>
</dbReference>
<feature type="region of interest" description="Disordered" evidence="1">
    <location>
        <begin position="451"/>
        <end position="472"/>
    </location>
</feature>
<organism evidence="3 4">
    <name type="scientific">Halorubrum lacusprofundi (strain ATCC 49239 / DSM 5036 / JCM 8891 / ACAM 34)</name>
    <dbReference type="NCBI Taxonomy" id="416348"/>
    <lineage>
        <taxon>Archaea</taxon>
        <taxon>Methanobacteriati</taxon>
        <taxon>Methanobacteriota</taxon>
        <taxon>Stenosarchaea group</taxon>
        <taxon>Halobacteria</taxon>
        <taxon>Halobacteriales</taxon>
        <taxon>Haloferacaceae</taxon>
        <taxon>Halorubrum</taxon>
    </lineage>
</organism>
<dbReference type="Proteomes" id="UP000000740">
    <property type="component" value="Chromosome 2"/>
</dbReference>
<dbReference type="SUPFAM" id="SSF52540">
    <property type="entry name" value="P-loop containing nucleoside triphosphate hydrolases"/>
    <property type="match status" value="1"/>
</dbReference>
<reference evidence="3 4" key="1">
    <citation type="journal article" date="2016" name="Stand. Genomic Sci.">
        <title>Complete genome sequence of the Antarctic Halorubrum lacusprofundi type strain ACAM 34.</title>
        <authorList>
            <person name="Anderson I.J."/>
            <person name="DasSarma P."/>
            <person name="Lucas S."/>
            <person name="Copeland A."/>
            <person name="Lapidus A."/>
            <person name="Del Rio T.G."/>
            <person name="Tice H."/>
            <person name="Dalin E."/>
            <person name="Bruce D.C."/>
            <person name="Goodwin L."/>
            <person name="Pitluck S."/>
            <person name="Sims D."/>
            <person name="Brettin T.S."/>
            <person name="Detter J.C."/>
            <person name="Han C.S."/>
            <person name="Larimer F."/>
            <person name="Hauser L."/>
            <person name="Land M."/>
            <person name="Ivanova N."/>
            <person name="Richardson P."/>
            <person name="Cavicchioli R."/>
            <person name="DasSarma S."/>
            <person name="Woese C.R."/>
            <person name="Kyrpides N.C."/>
        </authorList>
    </citation>
    <scope>NUCLEOTIDE SEQUENCE [LARGE SCALE GENOMIC DNA]</scope>
    <source>
        <strain evidence="4">ATCC 49239 / DSM 5036 / JCM 8891 / ACAM 34</strain>
    </source>
</reference>
<dbReference type="InterPro" id="IPR027417">
    <property type="entry name" value="P-loop_NTPase"/>
</dbReference>
<dbReference type="RefSeq" id="WP_015911603.1">
    <property type="nucleotide sequence ID" value="NC_012028.1"/>
</dbReference>
<evidence type="ECO:0000256" key="1">
    <source>
        <dbReference type="SAM" id="MobiDB-lite"/>
    </source>
</evidence>
<feature type="domain" description="PD-(D/E)XK endonuclease-like" evidence="2">
    <location>
        <begin position="481"/>
        <end position="745"/>
    </location>
</feature>
<protein>
    <recommendedName>
        <fullName evidence="2">PD-(D/E)XK endonuclease-like domain-containing protein</fullName>
    </recommendedName>
</protein>
<dbReference type="InterPro" id="IPR038726">
    <property type="entry name" value="PDDEXK_AddAB-type"/>
</dbReference>
<dbReference type="HOGENOM" id="CLU_331403_0_0_2"/>
<dbReference type="eggNOG" id="arCOG06435">
    <property type="taxonomic scope" value="Archaea"/>
</dbReference>
<gene>
    <name evidence="3" type="ordered locus">Hlac_3229</name>
</gene>
<dbReference type="GeneID" id="7399353"/>